<gene>
    <name evidence="2" type="ORF">HA254_02225</name>
</gene>
<dbReference type="NCBIfam" id="TIGR01994">
    <property type="entry name" value="SUF_scaf_2"/>
    <property type="match status" value="1"/>
</dbReference>
<dbReference type="GO" id="GO:0016226">
    <property type="term" value="P:iron-sulfur cluster assembly"/>
    <property type="evidence" value="ECO:0007669"/>
    <property type="project" value="InterPro"/>
</dbReference>
<feature type="domain" description="NIF system FeS cluster assembly NifU N-terminal" evidence="1">
    <location>
        <begin position="6"/>
        <end position="127"/>
    </location>
</feature>
<evidence type="ECO:0000313" key="3">
    <source>
        <dbReference type="Proteomes" id="UP000565078"/>
    </source>
</evidence>
<dbReference type="InterPro" id="IPR002871">
    <property type="entry name" value="NIF_FeS_clus_asmbl_NifU_N"/>
</dbReference>
<dbReference type="EMBL" id="DUGC01000041">
    <property type="protein sequence ID" value="HIH09463.1"/>
    <property type="molecule type" value="Genomic_DNA"/>
</dbReference>
<dbReference type="CDD" id="cd06664">
    <property type="entry name" value="IscU_like"/>
    <property type="match status" value="1"/>
</dbReference>
<sequence length="136" mass="14942">MERELYSEIILDLYKNPPNKGRIENYSLEAGGGNPVCGDHVTFTLKIRDGKVADIKFFSSGCAISIASQALLSEMVKGKSVKSAAKINAQQLFEQLGNIIQTRQKCALLGLLVLQEGIARYEKNRKKKTSVKGIVV</sequence>
<comment type="caution">
    <text evidence="2">The sequence shown here is derived from an EMBL/GenBank/DDBJ whole genome shotgun (WGS) entry which is preliminary data.</text>
</comment>
<dbReference type="Pfam" id="PF01592">
    <property type="entry name" value="NifU_N"/>
    <property type="match status" value="1"/>
</dbReference>
<dbReference type="SUPFAM" id="SSF82649">
    <property type="entry name" value="SufE/NifU"/>
    <property type="match status" value="1"/>
</dbReference>
<dbReference type="Gene3D" id="3.90.1010.10">
    <property type="match status" value="1"/>
</dbReference>
<reference evidence="3" key="1">
    <citation type="journal article" date="2020" name="bioRxiv">
        <title>A rank-normalized archaeal taxonomy based on genome phylogeny resolves widespread incomplete and uneven classifications.</title>
        <authorList>
            <person name="Rinke C."/>
            <person name="Chuvochina M."/>
            <person name="Mussig A.J."/>
            <person name="Chaumeil P.-A."/>
            <person name="Waite D.W."/>
            <person name="Whitman W.B."/>
            <person name="Parks D.H."/>
            <person name="Hugenholtz P."/>
        </authorList>
    </citation>
    <scope>NUCLEOTIDE SEQUENCE [LARGE SCALE GENOMIC DNA]</scope>
</reference>
<evidence type="ECO:0000313" key="2">
    <source>
        <dbReference type="EMBL" id="HIH09463.1"/>
    </source>
</evidence>
<name>A0A7J4IVA8_9ARCH</name>
<protein>
    <submittedName>
        <fullName evidence="2">SUF system NifU family Fe-S cluster assembly protein</fullName>
    </submittedName>
</protein>
<dbReference type="Proteomes" id="UP000565078">
    <property type="component" value="Unassembled WGS sequence"/>
</dbReference>
<dbReference type="AlphaFoldDB" id="A0A7J4IVA8"/>
<proteinExistence type="predicted"/>
<accession>A0A7J4IVA8</accession>
<organism evidence="2 3">
    <name type="scientific">Candidatus Iainarchaeum sp</name>
    <dbReference type="NCBI Taxonomy" id="3101447"/>
    <lineage>
        <taxon>Archaea</taxon>
        <taxon>Candidatus Iainarchaeota</taxon>
        <taxon>Candidatus Iainarchaeia</taxon>
        <taxon>Candidatus Iainarchaeales</taxon>
        <taxon>Candidatus Iainarchaeaceae</taxon>
        <taxon>Candidatus Iainarchaeum</taxon>
    </lineage>
</organism>
<dbReference type="GO" id="GO:0051536">
    <property type="term" value="F:iron-sulfur cluster binding"/>
    <property type="evidence" value="ECO:0007669"/>
    <property type="project" value="InterPro"/>
</dbReference>
<dbReference type="GO" id="GO:0005506">
    <property type="term" value="F:iron ion binding"/>
    <property type="evidence" value="ECO:0007669"/>
    <property type="project" value="InterPro"/>
</dbReference>
<dbReference type="PANTHER" id="PTHR10093">
    <property type="entry name" value="IRON-SULFUR CLUSTER ASSEMBLY ENZYME NIFU HOMOLOG"/>
    <property type="match status" value="1"/>
</dbReference>
<evidence type="ECO:0000259" key="1">
    <source>
        <dbReference type="Pfam" id="PF01592"/>
    </source>
</evidence>